<name>A0ABV2NTC4_9HYPH</name>
<evidence type="ECO:0000256" key="1">
    <source>
        <dbReference type="ARBA" id="ARBA00010552"/>
    </source>
</evidence>
<proteinExistence type="inferred from homology"/>
<protein>
    <submittedName>
        <fullName evidence="2">Enamine deaminase RidA (YjgF/YER057c/UK114 family)/uncharacterized protein YjiS (DUF1127 family)</fullName>
    </submittedName>
</protein>
<dbReference type="CDD" id="cd00448">
    <property type="entry name" value="YjgF_YER057c_UK114_family"/>
    <property type="match status" value="1"/>
</dbReference>
<sequence>MTTLNPLTLDPPTVWAVPDRLRTIYAHAREAPLGRALFVSGQLGIAPDGRLGVGFTEQLGLAMANVEALLAAGGMALADVRKATFILTCAGDLCALERVRQARWASKAPAAVTVLVAAALARADAVVEIEVTAVREAGLGDRSDLVGERGAGLLGRIARWARGFVAFRTRPVGRLDEQGDWLLRDLGLERSEVQSPAERLDELRRRMPIP</sequence>
<organism evidence="2 3">
    <name type="scientific">Methylobacterium radiotolerans</name>
    <dbReference type="NCBI Taxonomy" id="31998"/>
    <lineage>
        <taxon>Bacteria</taxon>
        <taxon>Pseudomonadati</taxon>
        <taxon>Pseudomonadota</taxon>
        <taxon>Alphaproteobacteria</taxon>
        <taxon>Hyphomicrobiales</taxon>
        <taxon>Methylobacteriaceae</taxon>
        <taxon>Methylobacterium</taxon>
    </lineage>
</organism>
<dbReference type="PANTHER" id="PTHR11803:SF58">
    <property type="entry name" value="PROTEIN HMF1-RELATED"/>
    <property type="match status" value="1"/>
</dbReference>
<dbReference type="SUPFAM" id="SSF55298">
    <property type="entry name" value="YjgF-like"/>
    <property type="match status" value="1"/>
</dbReference>
<comment type="similarity">
    <text evidence="1">Belongs to the RutC family.</text>
</comment>
<evidence type="ECO:0000313" key="3">
    <source>
        <dbReference type="Proteomes" id="UP001549119"/>
    </source>
</evidence>
<dbReference type="InterPro" id="IPR006175">
    <property type="entry name" value="YjgF/YER057c/UK114"/>
</dbReference>
<accession>A0ABV2NTC4</accession>
<comment type="caution">
    <text evidence="2">The sequence shown here is derived from an EMBL/GenBank/DDBJ whole genome shotgun (WGS) entry which is preliminary data.</text>
</comment>
<dbReference type="Proteomes" id="UP001549119">
    <property type="component" value="Unassembled WGS sequence"/>
</dbReference>
<reference evidence="2 3" key="1">
    <citation type="submission" date="2024-06" db="EMBL/GenBank/DDBJ databases">
        <title>Genomics of switchgrass bacterial isolates.</title>
        <authorList>
            <person name="Shade A."/>
        </authorList>
    </citation>
    <scope>NUCLEOTIDE SEQUENCE [LARGE SCALE GENOMIC DNA]</scope>
    <source>
        <strain evidence="2 3">PvP084</strain>
    </source>
</reference>
<evidence type="ECO:0000313" key="2">
    <source>
        <dbReference type="EMBL" id="MET3869786.1"/>
    </source>
</evidence>
<dbReference type="Pfam" id="PF01042">
    <property type="entry name" value="Ribonuc_L-PSP"/>
    <property type="match status" value="1"/>
</dbReference>
<keyword evidence="3" id="KW-1185">Reference proteome</keyword>
<gene>
    <name evidence="2" type="ORF">ABIC20_007171</name>
</gene>
<dbReference type="EMBL" id="JBEPNW010000005">
    <property type="protein sequence ID" value="MET3869786.1"/>
    <property type="molecule type" value="Genomic_DNA"/>
</dbReference>
<dbReference type="PANTHER" id="PTHR11803">
    <property type="entry name" value="2-IMINOBUTANOATE/2-IMINOPROPANOATE DEAMINASE RIDA"/>
    <property type="match status" value="1"/>
</dbReference>
<dbReference type="RefSeq" id="WP_209651358.1">
    <property type="nucleotide sequence ID" value="NZ_JBEPNV010000003.1"/>
</dbReference>
<dbReference type="Gene3D" id="3.30.1330.40">
    <property type="entry name" value="RutC-like"/>
    <property type="match status" value="1"/>
</dbReference>
<dbReference type="InterPro" id="IPR035959">
    <property type="entry name" value="RutC-like_sf"/>
</dbReference>